<name>A0A9W8ZY84_9AGAR</name>
<dbReference type="EMBL" id="JANVFS010000035">
    <property type="protein sequence ID" value="KAJ4469396.1"/>
    <property type="molecule type" value="Genomic_DNA"/>
</dbReference>
<dbReference type="PANTHER" id="PTHR14689:SF0">
    <property type="entry name" value="COILED-COIL DOMAIN-CONTAINING PROTEIN 82"/>
    <property type="match status" value="1"/>
</dbReference>
<dbReference type="Proteomes" id="UP001150238">
    <property type="component" value="Unassembled WGS sequence"/>
</dbReference>
<feature type="compositionally biased region" description="Basic and acidic residues" evidence="1">
    <location>
        <begin position="140"/>
        <end position="152"/>
    </location>
</feature>
<dbReference type="InterPro" id="IPR025451">
    <property type="entry name" value="DUF4211"/>
</dbReference>
<proteinExistence type="predicted"/>
<feature type="compositionally biased region" description="Acidic residues" evidence="1">
    <location>
        <begin position="82"/>
        <end position="91"/>
    </location>
</feature>
<evidence type="ECO:0000313" key="4">
    <source>
        <dbReference type="Proteomes" id="UP001150238"/>
    </source>
</evidence>
<gene>
    <name evidence="3" type="ORF">C8J55DRAFT_523838</name>
</gene>
<feature type="compositionally biased region" description="Acidic residues" evidence="1">
    <location>
        <begin position="188"/>
        <end position="205"/>
    </location>
</feature>
<dbReference type="PANTHER" id="PTHR14689">
    <property type="entry name" value="PHORBOL-ESTER_DAG-TYPE DOMAIN-CONTAINING PROTEIN"/>
    <property type="match status" value="1"/>
</dbReference>
<dbReference type="AlphaFoldDB" id="A0A9W8ZY84"/>
<evidence type="ECO:0000256" key="1">
    <source>
        <dbReference type="SAM" id="MobiDB-lite"/>
    </source>
</evidence>
<feature type="region of interest" description="Disordered" evidence="1">
    <location>
        <begin position="1"/>
        <end position="232"/>
    </location>
</feature>
<reference evidence="3" key="2">
    <citation type="journal article" date="2023" name="Proc. Natl. Acad. Sci. U.S.A.">
        <title>A global phylogenomic analysis of the shiitake genus Lentinula.</title>
        <authorList>
            <person name="Sierra-Patev S."/>
            <person name="Min B."/>
            <person name="Naranjo-Ortiz M."/>
            <person name="Looney B."/>
            <person name="Konkel Z."/>
            <person name="Slot J.C."/>
            <person name="Sakamoto Y."/>
            <person name="Steenwyk J.L."/>
            <person name="Rokas A."/>
            <person name="Carro J."/>
            <person name="Camarero S."/>
            <person name="Ferreira P."/>
            <person name="Molpeceres G."/>
            <person name="Ruiz-Duenas F.J."/>
            <person name="Serrano A."/>
            <person name="Henrissat B."/>
            <person name="Drula E."/>
            <person name="Hughes K.W."/>
            <person name="Mata J.L."/>
            <person name="Ishikawa N.K."/>
            <person name="Vargas-Isla R."/>
            <person name="Ushijima S."/>
            <person name="Smith C.A."/>
            <person name="Donoghue J."/>
            <person name="Ahrendt S."/>
            <person name="Andreopoulos W."/>
            <person name="He G."/>
            <person name="LaButti K."/>
            <person name="Lipzen A."/>
            <person name="Ng V."/>
            <person name="Riley R."/>
            <person name="Sandor L."/>
            <person name="Barry K."/>
            <person name="Martinez A.T."/>
            <person name="Xiao Y."/>
            <person name="Gibbons J.G."/>
            <person name="Terashima K."/>
            <person name="Grigoriev I.V."/>
            <person name="Hibbett D."/>
        </authorList>
    </citation>
    <scope>NUCLEOTIDE SEQUENCE</scope>
    <source>
        <strain evidence="3">Sp2 HRB7682 ss15</strain>
    </source>
</reference>
<dbReference type="GO" id="GO:0005634">
    <property type="term" value="C:nucleus"/>
    <property type="evidence" value="ECO:0007669"/>
    <property type="project" value="TreeGrafter"/>
</dbReference>
<accession>A0A9W8ZY84</accession>
<sequence>MPRQRKSRETSKKLKQTTLTGSIHQPVAKRRRVDYLSDEQNEPSDDSDIGAFKLEPKGPDEDDEELTPPPAKRKRMSFVVDTDAEESEEDVPIARRGTRSVKRKERDKVKKSNAPVKNKIGKGHAKGKGKEPVVMSSDSDADRKRPVAKSDSEESDEVEPERIIESRFQYQKNLERLKRKKQGKPMDSDDDDEDEDEEKKEEEEEAPSRGAMPGSDKNSLFDGSESDGSESFIVEDDGAGLAALPSNLSHNFKKIFQFFVHIAVHPPIERHEFMEMQMKNEVYFSVPLLAARRKITGLRDSLVASSVWKPEFKGPLERYPELDLVQLEFSMPGCDACNLGARMSTLNGRLLGEPYDRLGFEDLDLSDESSSEGEYRTDFHLGRFCARRTRVYHDLSHWEYMLFKTINEEVDDLHGLQPPKDLQDADGICDWLDQRKVVEMEWEKLKGYMERARGLELAAKRGDDAD</sequence>
<organism evidence="3 4">
    <name type="scientific">Lentinula lateritia</name>
    <dbReference type="NCBI Taxonomy" id="40482"/>
    <lineage>
        <taxon>Eukaryota</taxon>
        <taxon>Fungi</taxon>
        <taxon>Dikarya</taxon>
        <taxon>Basidiomycota</taxon>
        <taxon>Agaricomycotina</taxon>
        <taxon>Agaricomycetes</taxon>
        <taxon>Agaricomycetidae</taxon>
        <taxon>Agaricales</taxon>
        <taxon>Marasmiineae</taxon>
        <taxon>Omphalotaceae</taxon>
        <taxon>Lentinula</taxon>
    </lineage>
</organism>
<protein>
    <recommendedName>
        <fullName evidence="2">DUF4211 domain-containing protein</fullName>
    </recommendedName>
</protein>
<evidence type="ECO:0000259" key="2">
    <source>
        <dbReference type="Pfam" id="PF13926"/>
    </source>
</evidence>
<reference evidence="3" key="1">
    <citation type="submission" date="2022-08" db="EMBL/GenBank/DDBJ databases">
        <authorList>
            <consortium name="DOE Joint Genome Institute"/>
            <person name="Min B."/>
            <person name="Riley R."/>
            <person name="Sierra-Patev S."/>
            <person name="Naranjo-Ortiz M."/>
            <person name="Looney B."/>
            <person name="Konkel Z."/>
            <person name="Slot J.C."/>
            <person name="Sakamoto Y."/>
            <person name="Steenwyk J.L."/>
            <person name="Rokas A."/>
            <person name="Carro J."/>
            <person name="Camarero S."/>
            <person name="Ferreira P."/>
            <person name="Molpeceres G."/>
            <person name="Ruiz-Duenas F.J."/>
            <person name="Serrano A."/>
            <person name="Henrissat B."/>
            <person name="Drula E."/>
            <person name="Hughes K.W."/>
            <person name="Mata J.L."/>
            <person name="Ishikawa N.K."/>
            <person name="Vargas-Isla R."/>
            <person name="Ushijima S."/>
            <person name="Smith C.A."/>
            <person name="Ahrendt S."/>
            <person name="Andreopoulos W."/>
            <person name="He G."/>
            <person name="Labutti K."/>
            <person name="Lipzen A."/>
            <person name="Ng V."/>
            <person name="Sandor L."/>
            <person name="Barry K."/>
            <person name="Martinez A.T."/>
            <person name="Xiao Y."/>
            <person name="Gibbons J.G."/>
            <person name="Terashima K."/>
            <person name="Hibbett D.S."/>
            <person name="Grigoriev I.V."/>
        </authorList>
    </citation>
    <scope>NUCLEOTIDE SEQUENCE</scope>
    <source>
        <strain evidence="3">Sp2 HRB7682 ss15</strain>
    </source>
</reference>
<evidence type="ECO:0000313" key="3">
    <source>
        <dbReference type="EMBL" id="KAJ4469396.1"/>
    </source>
</evidence>
<dbReference type="Pfam" id="PF13926">
    <property type="entry name" value="DUF4211"/>
    <property type="match status" value="1"/>
</dbReference>
<feature type="domain" description="DUF4211" evidence="2">
    <location>
        <begin position="247"/>
        <end position="357"/>
    </location>
</feature>
<comment type="caution">
    <text evidence="3">The sequence shown here is derived from an EMBL/GenBank/DDBJ whole genome shotgun (WGS) entry which is preliminary data.</text>
</comment>
<feature type="compositionally biased region" description="Acidic residues" evidence="1">
    <location>
        <begin position="36"/>
        <end position="48"/>
    </location>
</feature>